<reference evidence="2 3" key="1">
    <citation type="submission" date="2016-12" db="EMBL/GenBank/DDBJ databases">
        <title>Comparative genomics of Bartonella apis.</title>
        <authorList>
            <person name="Engel P."/>
        </authorList>
    </citation>
    <scope>NUCLEOTIDE SEQUENCE [LARGE SCALE GENOMIC DNA]</scope>
    <source>
        <strain evidence="2 3">PEB0149</strain>
    </source>
</reference>
<accession>A0A1R0FBY1</accession>
<name>A0A1R0FBY1_9HYPH</name>
<dbReference type="OrthoDB" id="7925650at2"/>
<evidence type="ECO:0000313" key="3">
    <source>
        <dbReference type="Proteomes" id="UP000187344"/>
    </source>
</evidence>
<evidence type="ECO:0000313" key="2">
    <source>
        <dbReference type="EMBL" id="OLY44517.1"/>
    </source>
</evidence>
<keyword evidence="1" id="KW-1133">Transmembrane helix</keyword>
<keyword evidence="3" id="KW-1185">Reference proteome</keyword>
<proteinExistence type="predicted"/>
<dbReference type="Proteomes" id="UP000187344">
    <property type="component" value="Unassembled WGS sequence"/>
</dbReference>
<organism evidence="2 3">
    <name type="scientific">Bartonella apis</name>
    <dbReference type="NCBI Taxonomy" id="1686310"/>
    <lineage>
        <taxon>Bacteria</taxon>
        <taxon>Pseudomonadati</taxon>
        <taxon>Pseudomonadota</taxon>
        <taxon>Alphaproteobacteria</taxon>
        <taxon>Hyphomicrobiales</taxon>
        <taxon>Bartonellaceae</taxon>
        <taxon>Bartonella</taxon>
    </lineage>
</organism>
<feature type="transmembrane region" description="Helical" evidence="1">
    <location>
        <begin position="42"/>
        <end position="63"/>
    </location>
</feature>
<sequence length="205" mass="23279">MADKKLEETHLISDVKLPNDDKSLKAIVNEANGRITVWEGGVFIPLAFLVLGIALIGTAYQNFQIGKMMTMVILGALALLLFVILIRTMIRRRIPYMVLSPEGLETTVFKTPVPWRGITDFQINSSKSNSMNIAVGMEFVIDDKFLPEENAKCRGGSYYDKAKKKLMISGFNFRLETNRDKLINELDTYRNAALARHKLEMKKYK</sequence>
<keyword evidence="1" id="KW-0472">Membrane</keyword>
<dbReference type="AlphaFoldDB" id="A0A1R0FBY1"/>
<gene>
    <name evidence="2" type="ORF">PEB0149_019870</name>
</gene>
<keyword evidence="1" id="KW-0812">Transmembrane</keyword>
<feature type="transmembrane region" description="Helical" evidence="1">
    <location>
        <begin position="69"/>
        <end position="90"/>
    </location>
</feature>
<comment type="caution">
    <text evidence="2">The sequence shown here is derived from an EMBL/GenBank/DDBJ whole genome shotgun (WGS) entry which is preliminary data.</text>
</comment>
<dbReference type="RefSeq" id="WP_075869639.1">
    <property type="nucleotide sequence ID" value="NZ_CALYQA010000005.1"/>
</dbReference>
<dbReference type="EMBL" id="LXYT01000001">
    <property type="protein sequence ID" value="OLY44517.1"/>
    <property type="molecule type" value="Genomic_DNA"/>
</dbReference>
<evidence type="ECO:0000256" key="1">
    <source>
        <dbReference type="SAM" id="Phobius"/>
    </source>
</evidence>
<protein>
    <submittedName>
        <fullName evidence="2">Uncharacterized protein</fullName>
    </submittedName>
</protein>